<dbReference type="Proteomes" id="UP000050816">
    <property type="component" value="Unassembled WGS sequence"/>
</dbReference>
<evidence type="ECO:0000313" key="3">
    <source>
        <dbReference type="Proteomes" id="UP000050816"/>
    </source>
</evidence>
<evidence type="ECO:0000313" key="2">
    <source>
        <dbReference type="EMBL" id="KRL89139.1"/>
    </source>
</evidence>
<feature type="domain" description="HD/PDEase" evidence="1">
    <location>
        <begin position="23"/>
        <end position="139"/>
    </location>
</feature>
<dbReference type="Pfam" id="PF01966">
    <property type="entry name" value="HD"/>
    <property type="match status" value="1"/>
</dbReference>
<gene>
    <name evidence="2" type="ORF">FC43_GL001866</name>
</gene>
<name>A0A0R1UDQ4_9LACO</name>
<protein>
    <submittedName>
        <fullName evidence="2">Hydrolase</fullName>
    </submittedName>
</protein>
<dbReference type="Gene3D" id="1.10.472.50">
    <property type="entry name" value="HD-domain/PDEase-like"/>
    <property type="match status" value="1"/>
</dbReference>
<evidence type="ECO:0000259" key="1">
    <source>
        <dbReference type="SMART" id="SM00471"/>
    </source>
</evidence>
<accession>A0A0R1UDQ4</accession>
<reference evidence="2 3" key="1">
    <citation type="journal article" date="2015" name="Genome Announc.">
        <title>Expanding the biotechnology potential of lactobacilli through comparative genomics of 213 strains and associated genera.</title>
        <authorList>
            <person name="Sun Z."/>
            <person name="Harris H.M."/>
            <person name="McCann A."/>
            <person name="Guo C."/>
            <person name="Argimon S."/>
            <person name="Zhang W."/>
            <person name="Yang X."/>
            <person name="Jeffery I.B."/>
            <person name="Cooney J.C."/>
            <person name="Kagawa T.F."/>
            <person name="Liu W."/>
            <person name="Song Y."/>
            <person name="Salvetti E."/>
            <person name="Wrobel A."/>
            <person name="Rasinkangas P."/>
            <person name="Parkhill J."/>
            <person name="Rea M.C."/>
            <person name="O'Sullivan O."/>
            <person name="Ritari J."/>
            <person name="Douillard F.P."/>
            <person name="Paul Ross R."/>
            <person name="Yang R."/>
            <person name="Briner A.E."/>
            <person name="Felis G.E."/>
            <person name="de Vos W.M."/>
            <person name="Barrangou R."/>
            <person name="Klaenhammer T.R."/>
            <person name="Caufield P.W."/>
            <person name="Cui Y."/>
            <person name="Zhang H."/>
            <person name="O'Toole P.W."/>
        </authorList>
    </citation>
    <scope>NUCLEOTIDE SEQUENCE [LARGE SCALE GENOMIC DNA]</scope>
    <source>
        <strain evidence="2 3">DSM 15946</strain>
    </source>
</reference>
<dbReference type="PANTHER" id="PTHR33594:SF1">
    <property type="entry name" value="HD_PDEASE DOMAIN-CONTAINING PROTEIN"/>
    <property type="match status" value="1"/>
</dbReference>
<organism evidence="2 3">
    <name type="scientific">Limosilactobacillus ingluviei DSM 15946</name>
    <dbReference type="NCBI Taxonomy" id="1423760"/>
    <lineage>
        <taxon>Bacteria</taxon>
        <taxon>Bacillati</taxon>
        <taxon>Bacillota</taxon>
        <taxon>Bacilli</taxon>
        <taxon>Lactobacillales</taxon>
        <taxon>Lactobacillaceae</taxon>
        <taxon>Limosilactobacillus</taxon>
    </lineage>
</organism>
<dbReference type="GO" id="GO:0016787">
    <property type="term" value="F:hydrolase activity"/>
    <property type="evidence" value="ECO:0007669"/>
    <property type="project" value="UniProtKB-KW"/>
</dbReference>
<proteinExistence type="predicted"/>
<dbReference type="AlphaFoldDB" id="A0A0R1UDQ4"/>
<dbReference type="PANTHER" id="PTHR33594">
    <property type="entry name" value="SUPERFAMILY HYDROLASE, PUTATIVE (AFU_ORTHOLOGUE AFUA_1G03035)-RELATED"/>
    <property type="match status" value="1"/>
</dbReference>
<sequence>MLSQQQQLQAVQAFAQEKLGHDTTGHGMDHLKRVARLAKKIAQAEGVDAFLPVVAAYLHDTIDEKLFADVQAAEAAVEKFLGQQEFSADQQTEIMQIITQMSFANTLDGSRPQLSLAGQIVQDADWLDALGAIGIARAVYYGGKHREKLYDPQLSPREHLDRAEYRNLANETIINHFSEKLFKLAGLLNTKTAQAIAVERETFMHQFVRRFLAEWEGEA</sequence>
<dbReference type="InterPro" id="IPR006674">
    <property type="entry name" value="HD_domain"/>
</dbReference>
<dbReference type="EMBL" id="AZFK01000053">
    <property type="protein sequence ID" value="KRL89139.1"/>
    <property type="molecule type" value="Genomic_DNA"/>
</dbReference>
<dbReference type="RefSeq" id="WP_019205364.1">
    <property type="nucleotide sequence ID" value="NZ_AZFK01000053.1"/>
</dbReference>
<comment type="caution">
    <text evidence="2">The sequence shown here is derived from an EMBL/GenBank/DDBJ whole genome shotgun (WGS) entry which is preliminary data.</text>
</comment>
<dbReference type="SUPFAM" id="SSF109604">
    <property type="entry name" value="HD-domain/PDEase-like"/>
    <property type="match status" value="1"/>
</dbReference>
<dbReference type="CDD" id="cd00077">
    <property type="entry name" value="HDc"/>
    <property type="match status" value="1"/>
</dbReference>
<dbReference type="Gene3D" id="1.20.58.1910">
    <property type="match status" value="1"/>
</dbReference>
<dbReference type="GeneID" id="82933150"/>
<keyword evidence="2" id="KW-0378">Hydrolase</keyword>
<dbReference type="InterPro" id="IPR003607">
    <property type="entry name" value="HD/PDEase_dom"/>
</dbReference>
<dbReference type="PATRIC" id="fig|1423760.3.peg.1953"/>
<dbReference type="SMART" id="SM00471">
    <property type="entry name" value="HDc"/>
    <property type="match status" value="1"/>
</dbReference>